<feature type="transmembrane region" description="Helical" evidence="1">
    <location>
        <begin position="190"/>
        <end position="206"/>
    </location>
</feature>
<comment type="caution">
    <text evidence="2">The sequence shown here is derived from an EMBL/GenBank/DDBJ whole genome shotgun (WGS) entry which is preliminary data.</text>
</comment>
<dbReference type="RefSeq" id="WP_379488136.1">
    <property type="nucleotide sequence ID" value="NZ_JBHLWK010000017.1"/>
</dbReference>
<dbReference type="Pfam" id="PF09997">
    <property type="entry name" value="DUF2238"/>
    <property type="match status" value="1"/>
</dbReference>
<evidence type="ECO:0000256" key="1">
    <source>
        <dbReference type="SAM" id="Phobius"/>
    </source>
</evidence>
<dbReference type="EMBL" id="JBHLWK010000017">
    <property type="protein sequence ID" value="MFC0205403.1"/>
    <property type="molecule type" value="Genomic_DNA"/>
</dbReference>
<keyword evidence="1" id="KW-0472">Membrane</keyword>
<keyword evidence="1" id="KW-1133">Transmembrane helix</keyword>
<accession>A0ABV6CYD9</accession>
<feature type="transmembrane region" description="Helical" evidence="1">
    <location>
        <begin position="75"/>
        <end position="96"/>
    </location>
</feature>
<dbReference type="PIRSF" id="PIRSF020606">
    <property type="entry name" value="UCP020606"/>
    <property type="match status" value="1"/>
</dbReference>
<name>A0ABV6CYD9_9SPHN</name>
<keyword evidence="3" id="KW-1185">Reference proteome</keyword>
<proteinExistence type="predicted"/>
<keyword evidence="1" id="KW-0812">Transmembrane</keyword>
<feature type="transmembrane region" description="Helical" evidence="1">
    <location>
        <begin position="145"/>
        <end position="170"/>
    </location>
</feature>
<sequence>MRIIATDGDFPRMPSALSRNHDLASLFIVWSAALLASGYAPHDRATWWMEVAPVLVAGAVLWLTRSHFALTRLAVVLIGAHGLVLMLGGAYTYARVPIGHEFQQWLGLARNPYDRFGHFFQGFTPAIVLRELLIRLGGVRTGWLLRTLVVACCLAVSAAYELVEFGAALALGQGADQFLGTQGDPWDTQWDMLMCLVGALTALVLLERLHDRAIGASQGCTAGATS</sequence>
<dbReference type="Proteomes" id="UP001589798">
    <property type="component" value="Unassembled WGS sequence"/>
</dbReference>
<feature type="transmembrane region" description="Helical" evidence="1">
    <location>
        <begin position="45"/>
        <end position="63"/>
    </location>
</feature>
<feature type="transmembrane region" description="Helical" evidence="1">
    <location>
        <begin position="21"/>
        <end position="39"/>
    </location>
</feature>
<reference evidence="2 3" key="1">
    <citation type="submission" date="2024-09" db="EMBL/GenBank/DDBJ databases">
        <authorList>
            <person name="Sun Q."/>
            <person name="Mori K."/>
        </authorList>
    </citation>
    <scope>NUCLEOTIDE SEQUENCE [LARGE SCALE GENOMIC DNA]</scope>
    <source>
        <strain evidence="2 3">CCM 7706</strain>
    </source>
</reference>
<evidence type="ECO:0000313" key="3">
    <source>
        <dbReference type="Proteomes" id="UP001589798"/>
    </source>
</evidence>
<dbReference type="InterPro" id="IPR014509">
    <property type="entry name" value="YjdF-like"/>
</dbReference>
<feature type="transmembrane region" description="Helical" evidence="1">
    <location>
        <begin position="116"/>
        <end position="133"/>
    </location>
</feature>
<gene>
    <name evidence="2" type="ORF">ACFFJC_14145</name>
</gene>
<evidence type="ECO:0000313" key="2">
    <source>
        <dbReference type="EMBL" id="MFC0205403.1"/>
    </source>
</evidence>
<dbReference type="InterPro" id="IPR058534">
    <property type="entry name" value="YjdF"/>
</dbReference>
<organism evidence="2 3">
    <name type="scientific">Novosphingobium soli</name>
    <dbReference type="NCBI Taxonomy" id="574956"/>
    <lineage>
        <taxon>Bacteria</taxon>
        <taxon>Pseudomonadati</taxon>
        <taxon>Pseudomonadota</taxon>
        <taxon>Alphaproteobacteria</taxon>
        <taxon>Sphingomonadales</taxon>
        <taxon>Sphingomonadaceae</taxon>
        <taxon>Novosphingobium</taxon>
    </lineage>
</organism>
<protein>
    <submittedName>
        <fullName evidence="2">DUF2238 domain-containing protein</fullName>
    </submittedName>
</protein>